<dbReference type="GO" id="GO:0005576">
    <property type="term" value="C:extracellular region"/>
    <property type="evidence" value="ECO:0007669"/>
    <property type="project" value="UniProtKB-SubCell"/>
</dbReference>
<dbReference type="Pfam" id="PF05630">
    <property type="entry name" value="NPP1"/>
    <property type="match status" value="1"/>
</dbReference>
<dbReference type="Proteomes" id="UP000688947">
    <property type="component" value="Unassembled WGS sequence"/>
</dbReference>
<accession>A0A8T1U1N4</accession>
<organism evidence="5 6">
    <name type="scientific">Phytophthora cactorum</name>
    <dbReference type="NCBI Taxonomy" id="29920"/>
    <lineage>
        <taxon>Eukaryota</taxon>
        <taxon>Sar</taxon>
        <taxon>Stramenopiles</taxon>
        <taxon>Oomycota</taxon>
        <taxon>Peronosporomycetes</taxon>
        <taxon>Peronosporales</taxon>
        <taxon>Peronosporaceae</taxon>
        <taxon>Phytophthora</taxon>
    </lineage>
</organism>
<evidence type="ECO:0000256" key="1">
    <source>
        <dbReference type="ARBA" id="ARBA00004613"/>
    </source>
</evidence>
<dbReference type="AlphaFoldDB" id="A0A8T1U1N4"/>
<dbReference type="EMBL" id="JAENGZ010001160">
    <property type="protein sequence ID" value="KAG6950171.1"/>
    <property type="molecule type" value="Genomic_DNA"/>
</dbReference>
<dbReference type="VEuPathDB" id="FungiDB:PC110_g2201"/>
<gene>
    <name evidence="5" type="ORF">JG687_00014405</name>
</gene>
<evidence type="ECO:0000313" key="5">
    <source>
        <dbReference type="EMBL" id="KAG6950171.1"/>
    </source>
</evidence>
<evidence type="ECO:0000313" key="6">
    <source>
        <dbReference type="Proteomes" id="UP000688947"/>
    </source>
</evidence>
<reference evidence="5" key="1">
    <citation type="submission" date="2021-01" db="EMBL/GenBank/DDBJ databases">
        <title>Phytophthora aleatoria, a newly-described species from Pinus radiata is distinct from Phytophthora cactorum isolates based on comparative genomics.</title>
        <authorList>
            <person name="Mcdougal R."/>
            <person name="Panda P."/>
            <person name="Williams N."/>
            <person name="Studholme D.J."/>
        </authorList>
    </citation>
    <scope>NUCLEOTIDE SEQUENCE</scope>
    <source>
        <strain evidence="5">NZFS 3830</strain>
    </source>
</reference>
<evidence type="ECO:0000256" key="2">
    <source>
        <dbReference type="ARBA" id="ARBA00009520"/>
    </source>
</evidence>
<comment type="caution">
    <text evidence="5">The sequence shown here is derived from an EMBL/GenBank/DDBJ whole genome shotgun (WGS) entry which is preliminary data.</text>
</comment>
<evidence type="ECO:0000256" key="4">
    <source>
        <dbReference type="ARBA" id="ARBA00023026"/>
    </source>
</evidence>
<keyword evidence="3" id="KW-0964">Secreted</keyword>
<comment type="similarity">
    <text evidence="2">Belongs to the Necrosis inducing protein (NPP1) family.</text>
</comment>
<comment type="subcellular location">
    <subcellularLocation>
        <location evidence="1">Secreted</location>
    </subcellularLocation>
</comment>
<protein>
    <submittedName>
        <fullName evidence="5">Uncharacterized protein</fullName>
    </submittedName>
</protein>
<dbReference type="InterPro" id="IPR008701">
    <property type="entry name" value="NPP1"/>
</dbReference>
<dbReference type="OrthoDB" id="89086at2759"/>
<name>A0A8T1U1N4_9STRA</name>
<proteinExistence type="inferred from homology"/>
<dbReference type="PANTHER" id="PTHR33657">
    <property type="entry name" value="DOMAIN PROTEIN, PUTATIVE (AFU_ORTHOLOGUE AFUA_5G00600)-RELATED"/>
    <property type="match status" value="1"/>
</dbReference>
<evidence type="ECO:0000256" key="3">
    <source>
        <dbReference type="ARBA" id="ARBA00022525"/>
    </source>
</evidence>
<keyword evidence="4" id="KW-0843">Virulence</keyword>
<sequence>MTGRTWPCGLTIPIWVEDSTTLKFMAPTLLFALKSGLPCVLCIWASPIFDGEYQDLIMWEQITDAARVALNDDNNFGRAEVPFSDKYYEDHLDNAWTF</sequence>
<dbReference type="PANTHER" id="PTHR33657:SF8">
    <property type="entry name" value="DOMAIN PROTEIN, PUTATIVE (AFU_ORTHOLOGUE AFUA_5G00600)-RELATED"/>
    <property type="match status" value="1"/>
</dbReference>